<protein>
    <submittedName>
        <fullName evidence="1">Uncharacterized protein</fullName>
    </submittedName>
</protein>
<evidence type="ECO:0000313" key="2">
    <source>
        <dbReference type="Proteomes" id="UP001320148"/>
    </source>
</evidence>
<dbReference type="EMBL" id="AP024488">
    <property type="protein sequence ID" value="BCS97397.1"/>
    <property type="molecule type" value="Genomic_DNA"/>
</dbReference>
<name>A0ABM7PIK1_9BACT</name>
<reference evidence="1 2" key="1">
    <citation type="submission" date="2021-02" db="EMBL/GenBank/DDBJ databases">
        <title>Complete genome of Desulfoluna sp. strain ASN36.</title>
        <authorList>
            <person name="Takahashi A."/>
            <person name="Kojima H."/>
            <person name="Fukui M."/>
        </authorList>
    </citation>
    <scope>NUCLEOTIDE SEQUENCE [LARGE SCALE GENOMIC DNA]</scope>
    <source>
        <strain evidence="1 2">ASN36</strain>
    </source>
</reference>
<gene>
    <name evidence="1" type="ORF">DSLASN_30290</name>
</gene>
<keyword evidence="2" id="KW-1185">Reference proteome</keyword>
<accession>A0ABM7PIK1</accession>
<organism evidence="1 2">
    <name type="scientific">Desulfoluna limicola</name>
    <dbReference type="NCBI Taxonomy" id="2810562"/>
    <lineage>
        <taxon>Bacteria</taxon>
        <taxon>Pseudomonadati</taxon>
        <taxon>Thermodesulfobacteriota</taxon>
        <taxon>Desulfobacteria</taxon>
        <taxon>Desulfobacterales</taxon>
        <taxon>Desulfolunaceae</taxon>
        <taxon>Desulfoluna</taxon>
    </lineage>
</organism>
<dbReference type="Proteomes" id="UP001320148">
    <property type="component" value="Chromosome"/>
</dbReference>
<proteinExistence type="predicted"/>
<sequence length="60" mass="6324">MPHESKGITKRGRTGIEGTCGSAWDNLSSSIRTLTVGSGITPDLLSPDRYVPERALAGLP</sequence>
<evidence type="ECO:0000313" key="1">
    <source>
        <dbReference type="EMBL" id="BCS97397.1"/>
    </source>
</evidence>